<dbReference type="GO" id="GO:0005634">
    <property type="term" value="C:nucleus"/>
    <property type="evidence" value="ECO:0007669"/>
    <property type="project" value="UniProtKB-SubCell"/>
</dbReference>
<organism evidence="12 13">
    <name type="scientific">Phyllachora maydis</name>
    <dbReference type="NCBI Taxonomy" id="1825666"/>
    <lineage>
        <taxon>Eukaryota</taxon>
        <taxon>Fungi</taxon>
        <taxon>Dikarya</taxon>
        <taxon>Ascomycota</taxon>
        <taxon>Pezizomycotina</taxon>
        <taxon>Sordariomycetes</taxon>
        <taxon>Sordariomycetidae</taxon>
        <taxon>Phyllachorales</taxon>
        <taxon>Phyllachoraceae</taxon>
        <taxon>Phyllachora</taxon>
    </lineage>
</organism>
<reference evidence="12" key="1">
    <citation type="journal article" date="2023" name="Mol. Plant Microbe Interact.">
        <title>Elucidating the Obligate Nature and Biological Capacity of an Invasive Fungal Corn Pathogen.</title>
        <authorList>
            <person name="MacCready J.S."/>
            <person name="Roggenkamp E.M."/>
            <person name="Gdanetz K."/>
            <person name="Chilvers M.I."/>
        </authorList>
    </citation>
    <scope>NUCLEOTIDE SEQUENCE</scope>
    <source>
        <strain evidence="12">PM02</strain>
    </source>
</reference>
<dbReference type="PANTHER" id="PTHR23245:SF36">
    <property type="entry name" value="TRNA (GUANINE(37)-N1)-METHYLTRANSFERASE"/>
    <property type="match status" value="1"/>
</dbReference>
<comment type="similarity">
    <text evidence="10">Belongs to the TRM5 / TYW2 family.</text>
</comment>
<proteinExistence type="inferred from homology"/>
<dbReference type="HAMAP" id="MF_03152">
    <property type="entry name" value="TRM5"/>
    <property type="match status" value="1"/>
</dbReference>
<dbReference type="GO" id="GO:0070901">
    <property type="term" value="P:mitochondrial tRNA methylation"/>
    <property type="evidence" value="ECO:0007669"/>
    <property type="project" value="TreeGrafter"/>
</dbReference>
<evidence type="ECO:0000256" key="1">
    <source>
        <dbReference type="ARBA" id="ARBA00009775"/>
    </source>
</evidence>
<evidence type="ECO:0000313" key="13">
    <source>
        <dbReference type="Proteomes" id="UP001217918"/>
    </source>
</evidence>
<dbReference type="InterPro" id="IPR029063">
    <property type="entry name" value="SAM-dependent_MTases_sf"/>
</dbReference>
<dbReference type="Gene3D" id="3.40.50.150">
    <property type="entry name" value="Vaccinia Virus protein VP39"/>
    <property type="match status" value="1"/>
</dbReference>
<dbReference type="SUPFAM" id="SSF53335">
    <property type="entry name" value="S-adenosyl-L-methionine-dependent methyltransferases"/>
    <property type="match status" value="1"/>
</dbReference>
<comment type="function">
    <text evidence="10">Specifically methylates the N1 position of guanosine-37 in various cytoplasmic and mitochondrial tRNAs. Methylation is not dependent on the nature of the nucleoside 5' of the target nucleoside. This is the first step in the biosynthesis of wybutosine (yW), a modified base adjacent to the anticodon of tRNAs and required for accurate decoding.</text>
</comment>
<comment type="caution">
    <text evidence="12">The sequence shown here is derived from an EMBL/GenBank/DDBJ whole genome shotgun (WGS) entry which is preliminary data.</text>
</comment>
<dbReference type="FunFam" id="3.30.300.110:FF:000001">
    <property type="entry name" value="tRNA (guanine(37)-N1)-methyltransferase"/>
    <property type="match status" value="1"/>
</dbReference>
<feature type="binding site" evidence="10">
    <location>
        <position position="376"/>
    </location>
    <ligand>
        <name>S-adenosyl-L-methionine</name>
        <dbReference type="ChEBI" id="CHEBI:59789"/>
    </ligand>
</feature>
<feature type="binding site" evidence="10">
    <location>
        <begin position="292"/>
        <end position="293"/>
    </location>
    <ligand>
        <name>S-adenosyl-L-methionine</name>
        <dbReference type="ChEBI" id="CHEBI:59789"/>
    </ligand>
</feature>
<dbReference type="GO" id="GO:0052906">
    <property type="term" value="F:tRNA (guanine(37)-N1)-methyltransferase activity"/>
    <property type="evidence" value="ECO:0007669"/>
    <property type="project" value="UniProtKB-UniRule"/>
</dbReference>
<keyword evidence="6 10" id="KW-0819">tRNA processing</keyword>
<dbReference type="InterPro" id="IPR030382">
    <property type="entry name" value="MeTrfase_TRM5/TYW2"/>
</dbReference>
<evidence type="ECO:0000256" key="5">
    <source>
        <dbReference type="ARBA" id="ARBA00022691"/>
    </source>
</evidence>
<keyword evidence="5 10" id="KW-0949">S-adenosyl-L-methionine</keyword>
<dbReference type="PROSITE" id="PS51684">
    <property type="entry name" value="SAM_MT_TRM5_TYW2"/>
    <property type="match status" value="1"/>
</dbReference>
<feature type="domain" description="SAM-dependent methyltransferase TRM5/TYW2-type" evidence="11">
    <location>
        <begin position="163"/>
        <end position="485"/>
    </location>
</feature>
<dbReference type="Gene3D" id="3.30.300.110">
    <property type="entry name" value="Met-10+ protein-like domains"/>
    <property type="match status" value="1"/>
</dbReference>
<comment type="similarity">
    <text evidence="1">Belongs to the class I-like SAM-binding methyltransferase superfamily. TRM5/TYW2 family.</text>
</comment>
<keyword evidence="2 10" id="KW-0963">Cytoplasm</keyword>
<dbReference type="EC" id="2.1.1.228" evidence="10"/>
<evidence type="ECO:0000256" key="10">
    <source>
        <dbReference type="HAMAP-Rule" id="MF_03152"/>
    </source>
</evidence>
<evidence type="ECO:0000256" key="3">
    <source>
        <dbReference type="ARBA" id="ARBA00022603"/>
    </source>
</evidence>
<keyword evidence="3 10" id="KW-0489">Methyltransferase</keyword>
<dbReference type="PANTHER" id="PTHR23245">
    <property type="entry name" value="TRNA METHYLTRANSFERASE"/>
    <property type="match status" value="1"/>
</dbReference>
<dbReference type="GO" id="GO:0005759">
    <property type="term" value="C:mitochondrial matrix"/>
    <property type="evidence" value="ECO:0007669"/>
    <property type="project" value="UniProtKB-SubCell"/>
</dbReference>
<evidence type="ECO:0000256" key="9">
    <source>
        <dbReference type="ARBA" id="ARBA00047783"/>
    </source>
</evidence>
<dbReference type="AlphaFoldDB" id="A0AAD9I2D2"/>
<protein>
    <recommendedName>
        <fullName evidence="10">tRNA (guanine(37)-N1)-methyltransferase</fullName>
        <ecNumber evidence="10">2.1.1.228</ecNumber>
    </recommendedName>
    <alternativeName>
        <fullName evidence="10">M1G-methyltransferase</fullName>
    </alternativeName>
    <alternativeName>
        <fullName evidence="10">tRNA [GM37] methyltransferase</fullName>
    </alternativeName>
    <alternativeName>
        <fullName evidence="10">tRNA methyltransferase 5</fullName>
    </alternativeName>
</protein>
<feature type="binding site" evidence="10">
    <location>
        <begin position="320"/>
        <end position="321"/>
    </location>
    <ligand>
        <name>S-adenosyl-L-methionine</name>
        <dbReference type="ChEBI" id="CHEBI:59789"/>
    </ligand>
</feature>
<keyword evidence="4 10" id="KW-0808">Transferase</keyword>
<keyword evidence="7 10" id="KW-0496">Mitochondrion</keyword>
<sequence length="528" mass="58656">MDTIERNTRHYGHESAKEKKASMIVPPVINRAAATAGGVLNKSLFLKRVDLAAATVANNSQILSWRKALQQERSLLQVDRLSSVAPHPDKVLAGQGKKCLLLEPRIRADVPDTWGPVLREGVRKKELCIMPYELRLDYSFWSYHDIMTAILPEEFHGDIPCGFNTAGHVAHLNLRDQFKPYKKLVAEVLLDKNPIIRTVINKVDMVGSGSEFRTFQYEVLAGDDNLQVQVSEGGCVFEFDYSKVYWNSKLEAEHRRIITMLKPGEVLCDVMAGIGPFAVPAGKRGVFVWANDMNPESYASLQHAIGKNKVSPFVRPFNQDGRLFIPFAADSVLEAHRNAYHAIIPPKRPTRSRPLEAAPAPTRIPLPPTIAHFVMNLPASALTFLRHYRGLYAGQEALFTSGNNNSNNNKLPMVHVHCFGPKADGEAPLLDVRDRVNAELAGPGAAAPLRLGERPEEEDGTVRVRDVRDVAPTKSMFCASFRLPAEVAFAPRERRRPGCSDDGKPAVVVGDRSVFLPFTHHRLNNHGL</sequence>
<dbReference type="InterPro" id="IPR056744">
    <property type="entry name" value="TRM5/TYW2-like_N"/>
</dbReference>
<evidence type="ECO:0000256" key="8">
    <source>
        <dbReference type="ARBA" id="ARBA00023242"/>
    </source>
</evidence>
<comment type="catalytic activity">
    <reaction evidence="9 10">
        <text>guanosine(37) in tRNA + S-adenosyl-L-methionine = N(1)-methylguanosine(37) in tRNA + S-adenosyl-L-homocysteine + H(+)</text>
        <dbReference type="Rhea" id="RHEA:36899"/>
        <dbReference type="Rhea" id="RHEA-COMP:10145"/>
        <dbReference type="Rhea" id="RHEA-COMP:10147"/>
        <dbReference type="ChEBI" id="CHEBI:15378"/>
        <dbReference type="ChEBI" id="CHEBI:57856"/>
        <dbReference type="ChEBI" id="CHEBI:59789"/>
        <dbReference type="ChEBI" id="CHEBI:73542"/>
        <dbReference type="ChEBI" id="CHEBI:74269"/>
        <dbReference type="EC" id="2.1.1.228"/>
    </reaction>
</comment>
<dbReference type="Pfam" id="PF25133">
    <property type="entry name" value="TYW2_N_2"/>
    <property type="match status" value="1"/>
</dbReference>
<gene>
    <name evidence="10" type="primary">TRM5</name>
    <name evidence="12" type="ORF">P8C59_003617</name>
</gene>
<dbReference type="Proteomes" id="UP001217918">
    <property type="component" value="Unassembled WGS sequence"/>
</dbReference>
<name>A0AAD9I2D2_9PEZI</name>
<dbReference type="Pfam" id="PF02475">
    <property type="entry name" value="TRM5-TYW2_MTfase"/>
    <property type="match status" value="1"/>
</dbReference>
<keyword evidence="13" id="KW-1185">Reference proteome</keyword>
<dbReference type="EMBL" id="JAQQPM010000002">
    <property type="protein sequence ID" value="KAK2069007.1"/>
    <property type="molecule type" value="Genomic_DNA"/>
</dbReference>
<evidence type="ECO:0000256" key="2">
    <source>
        <dbReference type="ARBA" id="ARBA00022490"/>
    </source>
</evidence>
<feature type="binding site" evidence="10">
    <location>
        <position position="254"/>
    </location>
    <ligand>
        <name>S-adenosyl-L-methionine</name>
        <dbReference type="ChEBI" id="CHEBI:59789"/>
    </ligand>
</feature>
<evidence type="ECO:0000256" key="6">
    <source>
        <dbReference type="ARBA" id="ARBA00022694"/>
    </source>
</evidence>
<evidence type="ECO:0000313" key="12">
    <source>
        <dbReference type="EMBL" id="KAK2069007.1"/>
    </source>
</evidence>
<evidence type="ECO:0000259" key="11">
    <source>
        <dbReference type="PROSITE" id="PS51684"/>
    </source>
</evidence>
<evidence type="ECO:0000256" key="7">
    <source>
        <dbReference type="ARBA" id="ARBA00023128"/>
    </source>
</evidence>
<accession>A0AAD9I2D2</accession>
<comment type="subunit">
    <text evidence="10">Monomer.</text>
</comment>
<comment type="subcellular location">
    <subcellularLocation>
        <location evidence="10">Mitochondrion matrix</location>
    </subcellularLocation>
    <subcellularLocation>
        <location evidence="10">Nucleus</location>
    </subcellularLocation>
    <subcellularLocation>
        <location evidence="10">Cytoplasm</location>
    </subcellularLocation>
    <text evidence="10">Predominantly in the mitochondria and in the nucleus.</text>
</comment>
<dbReference type="InterPro" id="IPR056743">
    <property type="entry name" value="TRM5-TYW2-like_MTfase"/>
</dbReference>
<dbReference type="InterPro" id="IPR025792">
    <property type="entry name" value="tRNA_Gua_MeTrfase_euk"/>
</dbReference>
<evidence type="ECO:0000256" key="4">
    <source>
        <dbReference type="ARBA" id="ARBA00022679"/>
    </source>
</evidence>
<keyword evidence="8 10" id="KW-0539">Nucleus</keyword>
<dbReference type="GO" id="GO:0002939">
    <property type="term" value="P:tRNA N1-guanine methylation"/>
    <property type="evidence" value="ECO:0007669"/>
    <property type="project" value="TreeGrafter"/>
</dbReference>